<dbReference type="EMBL" id="LXMA01000013">
    <property type="protein sequence ID" value="OAT73096.1"/>
    <property type="molecule type" value="Genomic_DNA"/>
</dbReference>
<dbReference type="OrthoDB" id="2991754at2"/>
<dbReference type="Pfam" id="PF18928">
    <property type="entry name" value="DUF5677"/>
    <property type="match status" value="1"/>
</dbReference>
<protein>
    <submittedName>
        <fullName evidence="1">Uncharacterized protein</fullName>
    </submittedName>
</protein>
<dbReference type="AlphaFoldDB" id="A0A1B7KSP4"/>
<organism evidence="1 2">
    <name type="scientific">Parageobacillus thermoglucosidasius</name>
    <name type="common">Geobacillus thermoglucosidasius</name>
    <dbReference type="NCBI Taxonomy" id="1426"/>
    <lineage>
        <taxon>Bacteria</taxon>
        <taxon>Bacillati</taxon>
        <taxon>Bacillota</taxon>
        <taxon>Bacilli</taxon>
        <taxon>Bacillales</taxon>
        <taxon>Anoxybacillaceae</taxon>
        <taxon>Parageobacillus</taxon>
    </lineage>
</organism>
<dbReference type="RefSeq" id="WP_064551324.1">
    <property type="nucleotide sequence ID" value="NZ_LXMA01000013.1"/>
</dbReference>
<proteinExistence type="predicted"/>
<dbReference type="InterPro" id="IPR043733">
    <property type="entry name" value="DUF5677"/>
</dbReference>
<comment type="caution">
    <text evidence="1">The sequence shown here is derived from an EMBL/GenBank/DDBJ whole genome shotgun (WGS) entry which is preliminary data.</text>
</comment>
<evidence type="ECO:0000313" key="1">
    <source>
        <dbReference type="EMBL" id="OAT73096.1"/>
    </source>
</evidence>
<dbReference type="Proteomes" id="UP000078290">
    <property type="component" value="Unassembled WGS sequence"/>
</dbReference>
<name>A0A1B7KSP4_PARTM</name>
<reference evidence="2" key="1">
    <citation type="submission" date="2016-05" db="EMBL/GenBank/DDBJ databases">
        <authorList>
            <person name="Wang W."/>
            <person name="Zhu L."/>
        </authorList>
    </citation>
    <scope>NUCLEOTIDE SEQUENCE [LARGE SCALE GENOMIC DNA]</scope>
    <source>
        <strain evidence="2">W-2</strain>
    </source>
</reference>
<accession>A0A1B7KSP4</accession>
<evidence type="ECO:0000313" key="2">
    <source>
        <dbReference type="Proteomes" id="UP000078290"/>
    </source>
</evidence>
<gene>
    <name evidence="1" type="ORF">A7K69_18665</name>
</gene>
<sequence>MDINELLNNLRTYTQTIYDILHDIESTDEFKNNIDPDLKQYFYHSYIKCKRNFKAINILISCRELQNGYIEAIPLLRVMVESYLHFCYIIHPDFKDEAIMNYDRLKKYQIKQMINNRIGYKVKLTGMADKKLLERIRKEVNGIKFSDLGPFKDIYELAKKTDNELVYNNIYRKFNSFVHFNPTTYISYGSETGKRGFNFGRYEPQPERECEILYYSIDIIIRLIVQILTYIDIKEAPQELHEGISKWISLREEYKNTMSSHAM</sequence>